<dbReference type="Proteomes" id="UP000185696">
    <property type="component" value="Unassembled WGS sequence"/>
</dbReference>
<dbReference type="Pfam" id="PF09481">
    <property type="entry name" value="CRISPR_Cse1"/>
    <property type="match status" value="1"/>
</dbReference>
<dbReference type="OrthoDB" id="3187690at2"/>
<protein>
    <submittedName>
        <fullName evidence="2">Type I-E CRISPR-associated protein Cse1/CasA</fullName>
    </submittedName>
</protein>
<proteinExistence type="predicted"/>
<dbReference type="NCBIfam" id="TIGR02547">
    <property type="entry name" value="casA_cse1"/>
    <property type="match status" value="1"/>
</dbReference>
<keyword evidence="3" id="KW-1185">Reference proteome</keyword>
<dbReference type="Gene3D" id="1.10.132.100">
    <property type="match status" value="1"/>
</dbReference>
<evidence type="ECO:0000313" key="3">
    <source>
        <dbReference type="Proteomes" id="UP000185696"/>
    </source>
</evidence>
<gene>
    <name evidence="2" type="ORF">BLA60_20970</name>
</gene>
<dbReference type="EMBL" id="MSIF01000010">
    <property type="protein sequence ID" value="OLF09060.1"/>
    <property type="molecule type" value="Genomic_DNA"/>
</dbReference>
<dbReference type="AlphaFoldDB" id="A0A7Z1AXD9"/>
<name>A0A7Z1AXD9_9PSEU</name>
<comment type="caution">
    <text evidence="2">The sequence shown here is derived from an EMBL/GenBank/DDBJ whole genome shotgun (WGS) entry which is preliminary data.</text>
</comment>
<dbReference type="CDD" id="cd09729">
    <property type="entry name" value="Cse1_I-E"/>
    <property type="match status" value="1"/>
</dbReference>
<dbReference type="InterPro" id="IPR013381">
    <property type="entry name" value="CRISPR-assoc_prot_Cse1"/>
</dbReference>
<reference evidence="2 3" key="1">
    <citation type="submission" date="2016-12" db="EMBL/GenBank/DDBJ databases">
        <title>The draft genome sequence of Actinophytocola xinjiangensis.</title>
        <authorList>
            <person name="Wang W."/>
            <person name="Yuan L."/>
        </authorList>
    </citation>
    <scope>NUCLEOTIDE SEQUENCE [LARGE SCALE GENOMIC DNA]</scope>
    <source>
        <strain evidence="2 3">CGMCC 4.4663</strain>
    </source>
</reference>
<feature type="region of interest" description="Disordered" evidence="1">
    <location>
        <begin position="218"/>
        <end position="244"/>
    </location>
</feature>
<sequence length="540" mass="59049">MSGFDLVVRPWLLARDQDGDVVELSMGEIFGSAHRLLGLVGDVPTQVFALTRLLLAVLHRSVGGPRDVAAWRELWRAETLPVDDIDRYLQAHRHRFDLADQTEPFFQVAGLRVADGSVSDLSKLIADVPNGAPFFTTRIGGRLTLAAAEAARWLVHCQAFDTSGIKSGDPSDPRTKNGKGYPIGVSWSGHLGGVLVGGRTLRETLLLNLIPRDFTQAADADDRPPWERPQLGAAEEVPGGRAPTGPVELFTWQSRRVRLAWDDGLVTGVLIGNGDRLTPQNMHPFEPHTLWRRSETQEKKLRSSVPVYMPLEHNPERDIWRGLQSMLPDTGAATVENRLTATVLRWVSSLAMRRVLDTGYPLELRAIGMHYGAQSSTVADIVDDALSLRAILFAQDAAALIGSVKQAVEHSEAGANAVGRLAENLAVAAGSRDITGGHRLRATEQAYSVLDPLFRTWLAGLDENTDASTCLAQWHRTALDALRELADDLAATTPPVAWVGRDDRQGRRITSVHARKWCGDALRKTFQYAAPSPSRTPVGS</sequence>
<evidence type="ECO:0000313" key="2">
    <source>
        <dbReference type="EMBL" id="OLF09060.1"/>
    </source>
</evidence>
<evidence type="ECO:0000256" key="1">
    <source>
        <dbReference type="SAM" id="MobiDB-lite"/>
    </source>
</evidence>
<accession>A0A7Z1AXD9</accession>
<organism evidence="2 3">
    <name type="scientific">Actinophytocola xinjiangensis</name>
    <dbReference type="NCBI Taxonomy" id="485602"/>
    <lineage>
        <taxon>Bacteria</taxon>
        <taxon>Bacillati</taxon>
        <taxon>Actinomycetota</taxon>
        <taxon>Actinomycetes</taxon>
        <taxon>Pseudonocardiales</taxon>
        <taxon>Pseudonocardiaceae</taxon>
    </lineage>
</organism>